<comment type="caution">
    <text evidence="2">The sequence shown here is derived from an EMBL/GenBank/DDBJ whole genome shotgun (WGS) entry which is preliminary data.</text>
</comment>
<evidence type="ECO:0000313" key="3">
    <source>
        <dbReference type="Proteomes" id="UP000589292"/>
    </source>
</evidence>
<organism evidence="2 3">
    <name type="scientific">Sphingomonas ursincola</name>
    <dbReference type="NCBI Taxonomy" id="56361"/>
    <lineage>
        <taxon>Bacteria</taxon>
        <taxon>Pseudomonadati</taxon>
        <taxon>Pseudomonadota</taxon>
        <taxon>Alphaproteobacteria</taxon>
        <taxon>Sphingomonadales</taxon>
        <taxon>Sphingomonadaceae</taxon>
        <taxon>Sphingomonas</taxon>
    </lineage>
</organism>
<evidence type="ECO:0000313" key="2">
    <source>
        <dbReference type="EMBL" id="MBA1373198.1"/>
    </source>
</evidence>
<dbReference type="InterPro" id="IPR044033">
    <property type="entry name" value="GpV-like_apex"/>
</dbReference>
<dbReference type="NCBIfam" id="TIGR01644">
    <property type="entry name" value="phage_P2_V"/>
    <property type="match status" value="1"/>
</dbReference>
<dbReference type="Pfam" id="PF04717">
    <property type="entry name" value="Phage_base_V"/>
    <property type="match status" value="1"/>
</dbReference>
<accession>A0A7V8RB31</accession>
<gene>
    <name evidence="2" type="ORF">FG486_02515</name>
</gene>
<dbReference type="InterPro" id="IPR006531">
    <property type="entry name" value="Gp5/Vgr_OB"/>
</dbReference>
<dbReference type="Gene3D" id="6.20.150.10">
    <property type="match status" value="1"/>
</dbReference>
<dbReference type="InterPro" id="IPR037026">
    <property type="entry name" value="Vgr_OB-fold_dom_sf"/>
</dbReference>
<keyword evidence="3" id="KW-1185">Reference proteome</keyword>
<proteinExistence type="predicted"/>
<name>A0A7V8RB31_9SPHN</name>
<dbReference type="AlphaFoldDB" id="A0A7V8RB31"/>
<sequence>MPLDPATLIRLGVIASVDLQAARCTVRCGDPEEGEMETPAIRWIMPRCGDTRIWSPPTVGEQVVLLCPDGEIGAAVALTGITRDSFPALGSTLQERIDFADGAQLRYDPEAHHLEALLPDGATATITAPAGLTINAEAGVTINGDVTLNGTLTATEDVVAAGISLKSHKHGGTQPGGGQTGTPV</sequence>
<protein>
    <submittedName>
        <fullName evidence="2">Phage baseplate assembly protein V</fullName>
    </submittedName>
</protein>
<evidence type="ECO:0000259" key="1">
    <source>
        <dbReference type="Pfam" id="PF04717"/>
    </source>
</evidence>
<dbReference type="Pfam" id="PF18946">
    <property type="entry name" value="Apex"/>
    <property type="match status" value="1"/>
</dbReference>
<dbReference type="InterPro" id="IPR013046">
    <property type="entry name" value="GpV/Gp45"/>
</dbReference>
<reference evidence="2 3" key="1">
    <citation type="journal article" date="1994" name="Int. J. Syst. Bacteriol.">
        <title>Phylogenetic positions of novel aerobic, bacteriochlorophyll a-containing bacteria and description of Roseococcus thiosulfatophilus gen. nov., sp. nov., Erythromicrobium ramosum gen. nov., sp. nov., and Erythrobacter litoralis sp. nov.</title>
        <authorList>
            <person name="Yurkov V."/>
            <person name="Stackebrandt E."/>
            <person name="Holmes A."/>
            <person name="Fuerst J.A."/>
            <person name="Hugenholtz P."/>
            <person name="Golecki J."/>
            <person name="Gad'on N."/>
            <person name="Gorlenko V.M."/>
            <person name="Kompantseva E.I."/>
            <person name="Drews G."/>
        </authorList>
    </citation>
    <scope>NUCLEOTIDE SEQUENCE [LARGE SCALE GENOMIC DNA]</scope>
    <source>
        <strain evidence="2 3">KR-99</strain>
    </source>
</reference>
<feature type="domain" description="Gp5/Type VI secretion system Vgr protein OB-fold" evidence="1">
    <location>
        <begin position="11"/>
        <end position="80"/>
    </location>
</feature>
<dbReference type="Gene3D" id="2.40.50.230">
    <property type="entry name" value="Gp5 N-terminal domain"/>
    <property type="match status" value="1"/>
</dbReference>
<dbReference type="Proteomes" id="UP000589292">
    <property type="component" value="Unassembled WGS sequence"/>
</dbReference>
<dbReference type="EMBL" id="VDES01000001">
    <property type="protein sequence ID" value="MBA1373198.1"/>
    <property type="molecule type" value="Genomic_DNA"/>
</dbReference>